<dbReference type="InterPro" id="IPR007274">
    <property type="entry name" value="Cop_transporter"/>
</dbReference>
<evidence type="ECO:0000256" key="4">
    <source>
        <dbReference type="ARBA" id="ARBA00022989"/>
    </source>
</evidence>
<evidence type="ECO:0000256" key="6">
    <source>
        <dbReference type="RuleBase" id="RU367022"/>
    </source>
</evidence>
<dbReference type="PANTHER" id="PTHR12483">
    <property type="entry name" value="SOLUTE CARRIER FAMILY 31 COPPER TRANSPORTERS"/>
    <property type="match status" value="1"/>
</dbReference>
<keyword evidence="5 6" id="KW-0472">Membrane</keyword>
<feature type="transmembrane region" description="Helical" evidence="6">
    <location>
        <begin position="44"/>
        <end position="66"/>
    </location>
</feature>
<name>A0A8S0PEY5_OLEEU</name>
<dbReference type="GO" id="GO:0005886">
    <property type="term" value="C:plasma membrane"/>
    <property type="evidence" value="ECO:0007669"/>
    <property type="project" value="TreeGrafter"/>
</dbReference>
<dbReference type="AlphaFoldDB" id="A0A8S0PEY5"/>
<dbReference type="OrthoDB" id="73901at2759"/>
<evidence type="ECO:0000256" key="2">
    <source>
        <dbReference type="ARBA" id="ARBA00022692"/>
    </source>
</evidence>
<accession>A0A8S0PEY5</accession>
<dbReference type="EMBL" id="CACTIH010000050">
    <property type="protein sequence ID" value="CAA2941905.1"/>
    <property type="molecule type" value="Genomic_DNA"/>
</dbReference>
<evidence type="ECO:0000256" key="1">
    <source>
        <dbReference type="ARBA" id="ARBA00006921"/>
    </source>
</evidence>
<keyword evidence="4 6" id="KW-1133">Transmembrane helix</keyword>
<keyword evidence="6" id="KW-0186">Copper</keyword>
<organism evidence="7 8">
    <name type="scientific">Olea europaea subsp. europaea</name>
    <dbReference type="NCBI Taxonomy" id="158383"/>
    <lineage>
        <taxon>Eukaryota</taxon>
        <taxon>Viridiplantae</taxon>
        <taxon>Streptophyta</taxon>
        <taxon>Embryophyta</taxon>
        <taxon>Tracheophyta</taxon>
        <taxon>Spermatophyta</taxon>
        <taxon>Magnoliopsida</taxon>
        <taxon>eudicotyledons</taxon>
        <taxon>Gunneridae</taxon>
        <taxon>Pentapetalae</taxon>
        <taxon>asterids</taxon>
        <taxon>lamiids</taxon>
        <taxon>Lamiales</taxon>
        <taxon>Oleaceae</taxon>
        <taxon>Oleeae</taxon>
        <taxon>Olea</taxon>
    </lineage>
</organism>
<reference evidence="7 8" key="1">
    <citation type="submission" date="2019-12" db="EMBL/GenBank/DDBJ databases">
        <authorList>
            <person name="Alioto T."/>
            <person name="Alioto T."/>
            <person name="Gomez Garrido J."/>
        </authorList>
    </citation>
    <scope>NUCLEOTIDE SEQUENCE [LARGE SCALE GENOMIC DNA]</scope>
</reference>
<keyword evidence="3 6" id="KW-0187">Copper transport</keyword>
<evidence type="ECO:0000313" key="8">
    <source>
        <dbReference type="Proteomes" id="UP000594638"/>
    </source>
</evidence>
<feature type="transmembrane region" description="Helical" evidence="6">
    <location>
        <begin position="78"/>
        <end position="99"/>
    </location>
</feature>
<sequence>MIMPMPMSPDSMNNNSMDMDDTATHMTFYGAKMWWFCLRGGQTAALECTLLALVFVFSLAVAVEILAAPPIKPRMRPLSGGLIQAAVYAVRMALAYLVMLSVMSFNVGIFITVVVGHAVGCFFVKYRAIAAVYRAADAAAPLKA</sequence>
<keyword evidence="6" id="KW-0406">Ion transport</keyword>
<keyword evidence="8" id="KW-1185">Reference proteome</keyword>
<feature type="transmembrane region" description="Helical" evidence="6">
    <location>
        <begin position="105"/>
        <end position="124"/>
    </location>
</feature>
<comment type="caution">
    <text evidence="7">The sequence shown here is derived from an EMBL/GenBank/DDBJ whole genome shotgun (WGS) entry which is preliminary data.</text>
</comment>
<dbReference type="Gramene" id="OE9A070166T1">
    <property type="protein sequence ID" value="OE9A070166C1"/>
    <property type="gene ID" value="OE9A070166"/>
</dbReference>
<comment type="subcellular location">
    <subcellularLocation>
        <location evidence="6">Membrane</location>
        <topology evidence="6">Multi-pass membrane protein</topology>
    </subcellularLocation>
</comment>
<dbReference type="Proteomes" id="UP000594638">
    <property type="component" value="Unassembled WGS sequence"/>
</dbReference>
<keyword evidence="6" id="KW-0813">Transport</keyword>
<dbReference type="Pfam" id="PF04145">
    <property type="entry name" value="Ctr"/>
    <property type="match status" value="1"/>
</dbReference>
<evidence type="ECO:0000256" key="3">
    <source>
        <dbReference type="ARBA" id="ARBA00022796"/>
    </source>
</evidence>
<proteinExistence type="inferred from homology"/>
<comment type="similarity">
    <text evidence="1 6">Belongs to the copper transporter (Ctr) (TC 1.A.56) family. SLC31A subfamily.</text>
</comment>
<evidence type="ECO:0000256" key="5">
    <source>
        <dbReference type="ARBA" id="ARBA00023136"/>
    </source>
</evidence>
<protein>
    <recommendedName>
        <fullName evidence="6">Copper transport protein</fullName>
    </recommendedName>
</protein>
<evidence type="ECO:0000313" key="7">
    <source>
        <dbReference type="EMBL" id="CAA2941905.1"/>
    </source>
</evidence>
<dbReference type="GO" id="GO:0005375">
    <property type="term" value="F:copper ion transmembrane transporter activity"/>
    <property type="evidence" value="ECO:0007669"/>
    <property type="project" value="UniProtKB-UniRule"/>
</dbReference>
<keyword evidence="2 6" id="KW-0812">Transmembrane</keyword>
<dbReference type="PANTHER" id="PTHR12483:SF85">
    <property type="entry name" value="COPPER TRANSPORT PROTEIN"/>
    <property type="match status" value="1"/>
</dbReference>
<gene>
    <name evidence="7" type="ORF">OLEA9_A070166</name>
</gene>